<dbReference type="InterPro" id="IPR011057">
    <property type="entry name" value="Mss4-like_sf"/>
</dbReference>
<comment type="similarity">
    <text evidence="1">Belongs to the Gfa family.</text>
</comment>
<gene>
    <name evidence="6" type="ORF">RSE6_00542</name>
</gene>
<dbReference type="Pfam" id="PF04828">
    <property type="entry name" value="GFA"/>
    <property type="match status" value="1"/>
</dbReference>
<keyword evidence="4" id="KW-0456">Lyase</keyword>
<dbReference type="Proteomes" id="UP000177625">
    <property type="component" value="Unassembled WGS sequence"/>
</dbReference>
<evidence type="ECO:0000256" key="4">
    <source>
        <dbReference type="ARBA" id="ARBA00023239"/>
    </source>
</evidence>
<keyword evidence="3" id="KW-0862">Zinc</keyword>
<evidence type="ECO:0000256" key="1">
    <source>
        <dbReference type="ARBA" id="ARBA00005495"/>
    </source>
</evidence>
<sequence>MTTRDHIAATQEETSTPTKGSCLCGAVKFSISGLPSLQILCHCISCKKISGSLFQANNIYNTTQLTISPNNATKFIKTYIDKSPDSQSSVIHRSFCAECGSRLWNAAPDEAPGIIVVMVGSLDLSDEEWKTWIPQREFFCKRKGGWLRGVGAPEEGRTLEM</sequence>
<feature type="domain" description="CENP-V/GFA" evidence="5">
    <location>
        <begin position="18"/>
        <end position="130"/>
    </location>
</feature>
<accession>A0A1E1LVI7</accession>
<keyword evidence="2" id="KW-0479">Metal-binding</keyword>
<organism evidence="6 7">
    <name type="scientific">Rhynchosporium secalis</name>
    <name type="common">Barley scald fungus</name>
    <dbReference type="NCBI Taxonomy" id="38038"/>
    <lineage>
        <taxon>Eukaryota</taxon>
        <taxon>Fungi</taxon>
        <taxon>Dikarya</taxon>
        <taxon>Ascomycota</taxon>
        <taxon>Pezizomycotina</taxon>
        <taxon>Leotiomycetes</taxon>
        <taxon>Helotiales</taxon>
        <taxon>Ploettnerulaceae</taxon>
        <taxon>Rhynchosporium</taxon>
    </lineage>
</organism>
<name>A0A1E1LVI7_RHYSE</name>
<dbReference type="PANTHER" id="PTHR33337">
    <property type="entry name" value="GFA DOMAIN-CONTAINING PROTEIN"/>
    <property type="match status" value="1"/>
</dbReference>
<dbReference type="PROSITE" id="PS51891">
    <property type="entry name" value="CENP_V_GFA"/>
    <property type="match status" value="1"/>
</dbReference>
<dbReference type="SUPFAM" id="SSF51316">
    <property type="entry name" value="Mss4-like"/>
    <property type="match status" value="1"/>
</dbReference>
<evidence type="ECO:0000256" key="2">
    <source>
        <dbReference type="ARBA" id="ARBA00022723"/>
    </source>
</evidence>
<dbReference type="InterPro" id="IPR006913">
    <property type="entry name" value="CENP-V/GFA"/>
</dbReference>
<dbReference type="PANTHER" id="PTHR33337:SF40">
    <property type="entry name" value="CENP-V_GFA DOMAIN-CONTAINING PROTEIN-RELATED"/>
    <property type="match status" value="1"/>
</dbReference>
<dbReference type="GO" id="GO:0016846">
    <property type="term" value="F:carbon-sulfur lyase activity"/>
    <property type="evidence" value="ECO:0007669"/>
    <property type="project" value="InterPro"/>
</dbReference>
<protein>
    <submittedName>
        <fullName evidence="6">Related to DUF636 domain protein</fullName>
    </submittedName>
</protein>
<dbReference type="EMBL" id="FJVC01000008">
    <property type="protein sequence ID" value="CZT40872.1"/>
    <property type="molecule type" value="Genomic_DNA"/>
</dbReference>
<reference evidence="7" key="1">
    <citation type="submission" date="2016-03" db="EMBL/GenBank/DDBJ databases">
        <authorList>
            <person name="Guldener U."/>
        </authorList>
    </citation>
    <scope>NUCLEOTIDE SEQUENCE [LARGE SCALE GENOMIC DNA]</scope>
</reference>
<dbReference type="Gene3D" id="3.90.1590.10">
    <property type="entry name" value="glutathione-dependent formaldehyde- activating enzyme (gfa)"/>
    <property type="match status" value="1"/>
</dbReference>
<proteinExistence type="inferred from homology"/>
<evidence type="ECO:0000313" key="7">
    <source>
        <dbReference type="Proteomes" id="UP000177625"/>
    </source>
</evidence>
<evidence type="ECO:0000313" key="6">
    <source>
        <dbReference type="EMBL" id="CZT40872.1"/>
    </source>
</evidence>
<keyword evidence="7" id="KW-1185">Reference proteome</keyword>
<dbReference type="AlphaFoldDB" id="A0A1E1LVI7"/>
<evidence type="ECO:0000256" key="3">
    <source>
        <dbReference type="ARBA" id="ARBA00022833"/>
    </source>
</evidence>
<dbReference type="GO" id="GO:0046872">
    <property type="term" value="F:metal ion binding"/>
    <property type="evidence" value="ECO:0007669"/>
    <property type="project" value="UniProtKB-KW"/>
</dbReference>
<evidence type="ECO:0000259" key="5">
    <source>
        <dbReference type="PROSITE" id="PS51891"/>
    </source>
</evidence>